<dbReference type="EMBL" id="AP023287">
    <property type="protein sequence ID" value="BCI55899.1"/>
    <property type="molecule type" value="Genomic_DNA"/>
</dbReference>
<proteinExistence type="predicted"/>
<name>A0A6S6PC44_9MYCO</name>
<reference evidence="2 3" key="1">
    <citation type="submission" date="2020-07" db="EMBL/GenBank/DDBJ databases">
        <title>Complete genome sequence of Mycolicibacterium litorale like strain isolated from cardiac implantable electronic device infection.</title>
        <authorList>
            <person name="Fukano H."/>
            <person name="Miyama H."/>
            <person name="Hoshino Y."/>
        </authorList>
    </citation>
    <scope>NUCLEOTIDE SEQUENCE [LARGE SCALE GENOMIC DNA]</scope>
    <source>
        <strain evidence="2 3">NIIDNTM18</strain>
    </source>
</reference>
<feature type="compositionally biased region" description="Basic and acidic residues" evidence="1">
    <location>
        <begin position="182"/>
        <end position="194"/>
    </location>
</feature>
<organism evidence="2 3">
    <name type="scientific">Mycolicibacterium litorale</name>
    <dbReference type="NCBI Taxonomy" id="758802"/>
    <lineage>
        <taxon>Bacteria</taxon>
        <taxon>Bacillati</taxon>
        <taxon>Actinomycetota</taxon>
        <taxon>Actinomycetes</taxon>
        <taxon>Mycobacteriales</taxon>
        <taxon>Mycobacteriaceae</taxon>
        <taxon>Mycolicibacterium</taxon>
    </lineage>
</organism>
<protein>
    <submittedName>
        <fullName evidence="2">Uncharacterized protein</fullName>
    </submittedName>
</protein>
<accession>A0A6S6PC44</accession>
<feature type="compositionally biased region" description="Basic residues" evidence="1">
    <location>
        <begin position="172"/>
        <end position="181"/>
    </location>
</feature>
<evidence type="ECO:0000313" key="3">
    <source>
        <dbReference type="Proteomes" id="UP000515734"/>
    </source>
</evidence>
<gene>
    <name evidence="2" type="ORF">NIIDNTM18_51770</name>
</gene>
<evidence type="ECO:0000313" key="2">
    <source>
        <dbReference type="EMBL" id="BCI55899.1"/>
    </source>
</evidence>
<evidence type="ECO:0000256" key="1">
    <source>
        <dbReference type="SAM" id="MobiDB-lite"/>
    </source>
</evidence>
<dbReference type="RefSeq" id="WP_185293533.1">
    <property type="nucleotide sequence ID" value="NZ_AP023287.1"/>
</dbReference>
<feature type="region of interest" description="Disordered" evidence="1">
    <location>
        <begin position="164"/>
        <end position="223"/>
    </location>
</feature>
<sequence>MGGMAEDPLDQLYAVAPEEFTALRTRLATDAKKRGDTAEAKRITGARKPTVSAAVVNRLVHHDPDVRDRLAELGEELRAAHTSMDGERIRELSGRQRKLIEQLTRAALETSEVASPTAALRDDVTGTLQAAIADPEVTARLGRLVKAEQWSGFGGFGDSETVFAAPAEKPAPKKKPTPKKAAKPEKPSDTDDRERRRKREQARAVLAAAEHAKAEADDTMADRQSDLATARLRRDDARERLAKAERALEEAEAAYEDAKRASREAGEVVKAAKAAMRDGG</sequence>
<feature type="compositionally biased region" description="Basic and acidic residues" evidence="1">
    <location>
        <begin position="210"/>
        <end position="223"/>
    </location>
</feature>
<dbReference type="Proteomes" id="UP000515734">
    <property type="component" value="Chromosome"/>
</dbReference>
<dbReference type="AlphaFoldDB" id="A0A6S6PC44"/>